<name>A0A6P9D6P1_PANGU</name>
<feature type="region of interest" description="Disordered" evidence="2">
    <location>
        <begin position="131"/>
        <end position="164"/>
    </location>
</feature>
<sequence>MNATFGARNRDPYFVQARTGAPSAFGLLLNLISYKVSVSMGSSLSQGQRKHVDDLLYLLKKSELSVSQKALYRLVREIALTYSFYPDRGSLKLSDWEKVGKVLHSKISLEVDILHAWHLCRHAIEMFGRKEEELSSPVTPPSDTLPEKEALTSDSKAEVSKSEVLPSASSDIVIPSAPSDTEIPSAPTDIEQKILKPLSEILKPPSEILKPPSASSVPSPSVSSDIEQKSSNIELKPPPSNIVLKSSFQKMVENCKADVAISGEELAELLSVCPVQYQPGPQAGQQIAEWEGLPFQILRELKKAISAYGIM</sequence>
<evidence type="ECO:0000256" key="1">
    <source>
        <dbReference type="ARBA" id="ARBA00022581"/>
    </source>
</evidence>
<gene>
    <name evidence="5" type="primary">LOC117676151</name>
</gene>
<dbReference type="InterPro" id="IPR010999">
    <property type="entry name" value="Retrovr_matrix"/>
</dbReference>
<dbReference type="GO" id="GO:0005198">
    <property type="term" value="F:structural molecule activity"/>
    <property type="evidence" value="ECO:0007669"/>
    <property type="project" value="InterPro"/>
</dbReference>
<dbReference type="AlphaFoldDB" id="A0A6P9D6P1"/>
<feature type="compositionally biased region" description="Basic and acidic residues" evidence="2">
    <location>
        <begin position="145"/>
        <end position="161"/>
    </location>
</feature>
<keyword evidence="4" id="KW-1185">Reference proteome</keyword>
<feature type="region of interest" description="Disordered" evidence="2">
    <location>
        <begin position="206"/>
        <end position="235"/>
    </location>
</feature>
<dbReference type="InParanoid" id="A0A6P9D6P1"/>
<evidence type="ECO:0000256" key="2">
    <source>
        <dbReference type="SAM" id="MobiDB-lite"/>
    </source>
</evidence>
<reference evidence="5" key="1">
    <citation type="submission" date="2025-08" db="UniProtKB">
        <authorList>
            <consortium name="RefSeq"/>
        </authorList>
    </citation>
    <scope>IDENTIFICATION</scope>
    <source>
        <tissue evidence="5">Blood</tissue>
    </source>
</reference>
<dbReference type="KEGG" id="pgut:117676151"/>
<dbReference type="PANTHER" id="PTHR40389:SF4">
    <property type="match status" value="1"/>
</dbReference>
<dbReference type="Proteomes" id="UP001652622">
    <property type="component" value="Unplaced"/>
</dbReference>
<dbReference type="GeneID" id="117676151"/>
<accession>A0A6P9D6P1</accession>
<evidence type="ECO:0000313" key="5">
    <source>
        <dbReference type="RefSeq" id="XP_034291312.1"/>
    </source>
</evidence>
<dbReference type="InterPro" id="IPR050195">
    <property type="entry name" value="Primate_lentivir_Gag_pol-like"/>
</dbReference>
<feature type="compositionally biased region" description="Low complexity" evidence="2">
    <location>
        <begin position="211"/>
        <end position="224"/>
    </location>
</feature>
<evidence type="ECO:0000259" key="3">
    <source>
        <dbReference type="Pfam" id="PF02337"/>
    </source>
</evidence>
<dbReference type="Gene3D" id="1.10.150.490">
    <property type="entry name" value="Retroviral GAG p10 protein"/>
    <property type="match status" value="1"/>
</dbReference>
<proteinExistence type="predicted"/>
<organism evidence="4 5">
    <name type="scientific">Pantherophis guttatus</name>
    <name type="common">Corn snake</name>
    <name type="synonym">Elaphe guttata</name>
    <dbReference type="NCBI Taxonomy" id="94885"/>
    <lineage>
        <taxon>Eukaryota</taxon>
        <taxon>Metazoa</taxon>
        <taxon>Chordata</taxon>
        <taxon>Craniata</taxon>
        <taxon>Vertebrata</taxon>
        <taxon>Euteleostomi</taxon>
        <taxon>Lepidosauria</taxon>
        <taxon>Squamata</taxon>
        <taxon>Bifurcata</taxon>
        <taxon>Unidentata</taxon>
        <taxon>Episquamata</taxon>
        <taxon>Toxicofera</taxon>
        <taxon>Serpentes</taxon>
        <taxon>Colubroidea</taxon>
        <taxon>Colubridae</taxon>
        <taxon>Colubrinae</taxon>
        <taxon>Pantherophis</taxon>
    </lineage>
</organism>
<keyword evidence="1" id="KW-0945">Host-virus interaction</keyword>
<dbReference type="InterPro" id="IPR038124">
    <property type="entry name" value="B_retro_matrix_sf"/>
</dbReference>
<feature type="domain" description="Beta-retroviral matrix protein" evidence="3">
    <location>
        <begin position="52"/>
        <end position="124"/>
    </location>
</feature>
<dbReference type="PANTHER" id="PTHR40389">
    <property type="entry name" value="ENDOGENOUS RETROVIRUS GROUP K MEMBER 24 GAG POLYPROTEIN-RELATED"/>
    <property type="match status" value="1"/>
</dbReference>
<dbReference type="Pfam" id="PF02337">
    <property type="entry name" value="Gag_p10"/>
    <property type="match status" value="1"/>
</dbReference>
<dbReference type="SUPFAM" id="SSF47836">
    <property type="entry name" value="Retroviral matrix proteins"/>
    <property type="match status" value="1"/>
</dbReference>
<protein>
    <submittedName>
        <fullName evidence="5">Endogenous retrovirus group K member 9 Gag polyprotein-like isoform X1</fullName>
    </submittedName>
</protein>
<dbReference type="RefSeq" id="XP_034291312.1">
    <property type="nucleotide sequence ID" value="XM_034435421.2"/>
</dbReference>
<dbReference type="InterPro" id="IPR003322">
    <property type="entry name" value="B_retro_matrix"/>
</dbReference>
<evidence type="ECO:0000313" key="4">
    <source>
        <dbReference type="Proteomes" id="UP001652622"/>
    </source>
</evidence>